<dbReference type="Gene3D" id="1.10.443.10">
    <property type="entry name" value="Intergrase catalytic core"/>
    <property type="match status" value="1"/>
</dbReference>
<keyword evidence="8" id="KW-1185">Reference proteome</keyword>
<dbReference type="STRING" id="1502291.AAA799D11_01743"/>
<keyword evidence="2 4" id="KW-0238">DNA-binding</keyword>
<dbReference type="GO" id="GO:0003677">
    <property type="term" value="F:DNA binding"/>
    <property type="evidence" value="ECO:0007669"/>
    <property type="project" value="UniProtKB-UniRule"/>
</dbReference>
<dbReference type="EMBL" id="JOSY01000077">
    <property type="protein sequence ID" value="KFM14383.1"/>
    <property type="molecule type" value="Genomic_DNA"/>
</dbReference>
<dbReference type="PANTHER" id="PTHR30349">
    <property type="entry name" value="PHAGE INTEGRASE-RELATED"/>
    <property type="match status" value="1"/>
</dbReference>
<feature type="domain" description="Core-binding (CB)" evidence="6">
    <location>
        <begin position="5"/>
        <end position="100"/>
    </location>
</feature>
<dbReference type="CDD" id="cd00397">
    <property type="entry name" value="DNA_BRE_C"/>
    <property type="match status" value="1"/>
</dbReference>
<dbReference type="AlphaFoldDB" id="A0A087RLM9"/>
<dbReference type="SUPFAM" id="SSF56349">
    <property type="entry name" value="DNA breaking-rejoining enzymes"/>
    <property type="match status" value="1"/>
</dbReference>
<gene>
    <name evidence="7" type="ORF">AAA799D11_01743</name>
</gene>
<dbReference type="Pfam" id="PF00589">
    <property type="entry name" value="Phage_integrase"/>
    <property type="match status" value="1"/>
</dbReference>
<dbReference type="Proteomes" id="UP000029386">
    <property type="component" value="Unassembled WGS sequence"/>
</dbReference>
<dbReference type="Gene3D" id="1.10.150.130">
    <property type="match status" value="1"/>
</dbReference>
<evidence type="ECO:0000256" key="1">
    <source>
        <dbReference type="ARBA" id="ARBA00022908"/>
    </source>
</evidence>
<dbReference type="InterPro" id="IPR002104">
    <property type="entry name" value="Integrase_catalytic"/>
</dbReference>
<evidence type="ECO:0000256" key="4">
    <source>
        <dbReference type="PROSITE-ProRule" id="PRU01248"/>
    </source>
</evidence>
<dbReference type="GO" id="GO:0006310">
    <property type="term" value="P:DNA recombination"/>
    <property type="evidence" value="ECO:0007669"/>
    <property type="project" value="UniProtKB-KW"/>
</dbReference>
<dbReference type="InterPro" id="IPR013762">
    <property type="entry name" value="Integrase-like_cat_sf"/>
</dbReference>
<keyword evidence="1" id="KW-0229">DNA integration</keyword>
<feature type="domain" description="Tyr recombinase" evidence="5">
    <location>
        <begin position="120"/>
        <end position="321"/>
    </location>
</feature>
<reference evidence="7 8" key="1">
    <citation type="submission" date="2014-06" db="EMBL/GenBank/DDBJ databases">
        <authorList>
            <person name="Ngugi D.K."/>
            <person name="Blom J."/>
            <person name="Alam I."/>
            <person name="Rashid M."/>
            <person name="Baalawi W."/>
            <person name="Zhang G."/>
            <person name="Hikmawan T."/>
            <person name="Guan Y."/>
            <person name="Antunes A."/>
            <person name="Siam R."/>
            <person name="El-Dorry H."/>
            <person name="Bajic V."/>
            <person name="Stingl U."/>
        </authorList>
    </citation>
    <scope>NUCLEOTIDE SEQUENCE [LARGE SCALE GENOMIC DNA]</scope>
    <source>
        <strain evidence="7">SCGC AAA799-D11</strain>
    </source>
</reference>
<evidence type="ECO:0000313" key="7">
    <source>
        <dbReference type="EMBL" id="KFM14383.1"/>
    </source>
</evidence>
<evidence type="ECO:0000259" key="6">
    <source>
        <dbReference type="PROSITE" id="PS51900"/>
    </source>
</evidence>
<protein>
    <submittedName>
        <fullName evidence="7">Putative tyrosine recombinase XerC protein</fullName>
    </submittedName>
</protein>
<comment type="caution">
    <text evidence="7">The sequence shown here is derived from an EMBL/GenBank/DDBJ whole genome shotgun (WGS) entry which is preliminary data.</text>
</comment>
<dbReference type="InterPro" id="IPR010998">
    <property type="entry name" value="Integrase_recombinase_N"/>
</dbReference>
<dbReference type="InterPro" id="IPR011010">
    <property type="entry name" value="DNA_brk_join_enz"/>
</dbReference>
<dbReference type="PANTHER" id="PTHR30349:SF41">
    <property type="entry name" value="INTEGRASE_RECOMBINASE PROTEIN MJ0367-RELATED"/>
    <property type="match status" value="1"/>
</dbReference>
<evidence type="ECO:0000256" key="2">
    <source>
        <dbReference type="ARBA" id="ARBA00023125"/>
    </source>
</evidence>
<dbReference type="GO" id="GO:0015074">
    <property type="term" value="P:DNA integration"/>
    <property type="evidence" value="ECO:0007669"/>
    <property type="project" value="UniProtKB-KW"/>
</dbReference>
<dbReference type="InterPro" id="IPR050090">
    <property type="entry name" value="Tyrosine_recombinase_XerCD"/>
</dbReference>
<evidence type="ECO:0000313" key="8">
    <source>
        <dbReference type="Proteomes" id="UP000029386"/>
    </source>
</evidence>
<dbReference type="PROSITE" id="PS51898">
    <property type="entry name" value="TYR_RECOMBINASE"/>
    <property type="match status" value="1"/>
</dbReference>
<dbReference type="InterPro" id="IPR044068">
    <property type="entry name" value="CB"/>
</dbReference>
<evidence type="ECO:0000256" key="3">
    <source>
        <dbReference type="ARBA" id="ARBA00023172"/>
    </source>
</evidence>
<dbReference type="PROSITE" id="PS51900">
    <property type="entry name" value="CB"/>
    <property type="match status" value="1"/>
</dbReference>
<organism evidence="7 8">
    <name type="scientific">Marine Group I thaumarchaeote SCGC AAA799-D11</name>
    <dbReference type="NCBI Taxonomy" id="1502291"/>
    <lineage>
        <taxon>Archaea</taxon>
        <taxon>Nitrososphaerota</taxon>
        <taxon>Marine Group I</taxon>
    </lineage>
</organism>
<evidence type="ECO:0000259" key="5">
    <source>
        <dbReference type="PROSITE" id="PS51898"/>
    </source>
</evidence>
<name>A0A087RLM9_9ARCH</name>
<accession>A0A087RLM9</accession>
<sequence length="371" mass="42699">MQVLQSKQEIEQEFYDSLYTVSHSFKTVQTYKTAINKLRKFLSDNYQFDEFELKSKIDQGEIDICQFLRKFVLTMDKDGVKAKAVRTYLSGIKGYLRHLGIKIDSDDFKQLVRLPKVIKTREIPLDKETIGRVLRHVSPKLQTAILIAASSGLRVGEICRLRISDVDFTSTPTKIHVRADATKTRQARETFISSEATHSLKDYLRSNFDWTESNSGQILEQFIFGKTTTKGKKPTKSGHNPEAAKLTLQSSLLYYMKKNPELLTKNENGYHSIHFHGFRKFFRTNVGNVCGRDYAEALMGHGFYMDTYYQLPDDKKTQMYLDAEQHLTISDAQSIEGNLRDLSSKYQTLEAKMNGIMSYLERNSIPIPNIH</sequence>
<keyword evidence="3" id="KW-0233">DNA recombination</keyword>
<proteinExistence type="predicted"/>